<name>A0A8H3XPI4_GIGMA</name>
<evidence type="ECO:0000259" key="1">
    <source>
        <dbReference type="Pfam" id="PF00089"/>
    </source>
</evidence>
<dbReference type="GO" id="GO:0006508">
    <property type="term" value="P:proteolysis"/>
    <property type="evidence" value="ECO:0007669"/>
    <property type="project" value="InterPro"/>
</dbReference>
<keyword evidence="3" id="KW-1185">Reference proteome</keyword>
<dbReference type="Proteomes" id="UP000439903">
    <property type="component" value="Unassembled WGS sequence"/>
</dbReference>
<protein>
    <recommendedName>
        <fullName evidence="1">Peptidase S1 domain-containing protein</fullName>
    </recommendedName>
</protein>
<dbReference type="InterPro" id="IPR009003">
    <property type="entry name" value="Peptidase_S1_PA"/>
</dbReference>
<dbReference type="SUPFAM" id="SSF50494">
    <property type="entry name" value="Trypsin-like serine proteases"/>
    <property type="match status" value="1"/>
</dbReference>
<proteinExistence type="predicted"/>
<dbReference type="Pfam" id="PF00089">
    <property type="entry name" value="Trypsin"/>
    <property type="match status" value="1"/>
</dbReference>
<sequence length="211" mass="24068">MERLYLMNLKECVRWVFGQKNNKNENLNYIVTAGHCCVDRFQLFHHLPWNYRTIFDSVRVGEMIESFNNFKYDFCLVNVTEDVYLPTVIRNTDSEYYHELFIEGGKNITSYGSHLCKSGQITHVTCGYIKGLNAVSVLPAGQMITGLIVASKEFFETVCEGDSGGPAFSYLQDLSTVSLNAITIRVWNDLSEFLPLHVILSKGEVELVRSR</sequence>
<dbReference type="Gene3D" id="2.40.10.10">
    <property type="entry name" value="Trypsin-like serine proteases"/>
    <property type="match status" value="2"/>
</dbReference>
<evidence type="ECO:0000313" key="2">
    <source>
        <dbReference type="EMBL" id="KAF0476148.1"/>
    </source>
</evidence>
<dbReference type="OrthoDB" id="2412811at2759"/>
<feature type="domain" description="Peptidase S1" evidence="1">
    <location>
        <begin position="28"/>
        <end position="170"/>
    </location>
</feature>
<dbReference type="InterPro" id="IPR043504">
    <property type="entry name" value="Peptidase_S1_PA_chymotrypsin"/>
</dbReference>
<gene>
    <name evidence="2" type="ORF">F8M41_024467</name>
</gene>
<dbReference type="EMBL" id="WTPW01000834">
    <property type="protein sequence ID" value="KAF0476148.1"/>
    <property type="molecule type" value="Genomic_DNA"/>
</dbReference>
<dbReference type="AlphaFoldDB" id="A0A8H3XPI4"/>
<dbReference type="GO" id="GO:0004252">
    <property type="term" value="F:serine-type endopeptidase activity"/>
    <property type="evidence" value="ECO:0007669"/>
    <property type="project" value="InterPro"/>
</dbReference>
<evidence type="ECO:0000313" key="3">
    <source>
        <dbReference type="Proteomes" id="UP000439903"/>
    </source>
</evidence>
<reference evidence="2 3" key="1">
    <citation type="journal article" date="2019" name="Environ. Microbiol.">
        <title>At the nexus of three kingdoms: the genome of the mycorrhizal fungus Gigaspora margarita provides insights into plant, endobacterial and fungal interactions.</title>
        <authorList>
            <person name="Venice F."/>
            <person name="Ghignone S."/>
            <person name="Salvioli di Fossalunga A."/>
            <person name="Amselem J."/>
            <person name="Novero M."/>
            <person name="Xianan X."/>
            <person name="Sedzielewska Toro K."/>
            <person name="Morin E."/>
            <person name="Lipzen A."/>
            <person name="Grigoriev I.V."/>
            <person name="Henrissat B."/>
            <person name="Martin F.M."/>
            <person name="Bonfante P."/>
        </authorList>
    </citation>
    <scope>NUCLEOTIDE SEQUENCE [LARGE SCALE GENOMIC DNA]</scope>
    <source>
        <strain evidence="2 3">BEG34</strain>
    </source>
</reference>
<accession>A0A8H3XPI4</accession>
<dbReference type="InterPro" id="IPR001254">
    <property type="entry name" value="Trypsin_dom"/>
</dbReference>
<organism evidence="2 3">
    <name type="scientific">Gigaspora margarita</name>
    <dbReference type="NCBI Taxonomy" id="4874"/>
    <lineage>
        <taxon>Eukaryota</taxon>
        <taxon>Fungi</taxon>
        <taxon>Fungi incertae sedis</taxon>
        <taxon>Mucoromycota</taxon>
        <taxon>Glomeromycotina</taxon>
        <taxon>Glomeromycetes</taxon>
        <taxon>Diversisporales</taxon>
        <taxon>Gigasporaceae</taxon>
        <taxon>Gigaspora</taxon>
    </lineage>
</organism>
<comment type="caution">
    <text evidence="2">The sequence shown here is derived from an EMBL/GenBank/DDBJ whole genome shotgun (WGS) entry which is preliminary data.</text>
</comment>